<evidence type="ECO:0000256" key="4">
    <source>
        <dbReference type="SAM" id="MobiDB-lite"/>
    </source>
</evidence>
<accession>D3AVW7</accession>
<evidence type="ECO:0000256" key="3">
    <source>
        <dbReference type="SAM" id="Coils"/>
    </source>
</evidence>
<dbReference type="EMBL" id="ADBJ01000002">
    <property type="protein sequence ID" value="EFA86440.1"/>
    <property type="molecule type" value="Genomic_DNA"/>
</dbReference>
<keyword evidence="7" id="KW-1185">Reference proteome</keyword>
<evidence type="ECO:0000259" key="5">
    <source>
        <dbReference type="Pfam" id="PF08609"/>
    </source>
</evidence>
<dbReference type="InterPro" id="IPR013918">
    <property type="entry name" value="Nucleotide_exch_fac_Fes1"/>
</dbReference>
<dbReference type="Pfam" id="PF08609">
    <property type="entry name" value="Fes1"/>
    <property type="match status" value="1"/>
</dbReference>
<dbReference type="OMA" id="KDYDWLR"/>
<organism evidence="6 7">
    <name type="scientific">Heterostelium pallidum (strain ATCC 26659 / Pp 5 / PN500)</name>
    <name type="common">Cellular slime mold</name>
    <name type="synonym">Polysphondylium pallidum</name>
    <dbReference type="NCBI Taxonomy" id="670386"/>
    <lineage>
        <taxon>Eukaryota</taxon>
        <taxon>Amoebozoa</taxon>
        <taxon>Evosea</taxon>
        <taxon>Eumycetozoa</taxon>
        <taxon>Dictyostelia</taxon>
        <taxon>Acytosteliales</taxon>
        <taxon>Acytosteliaceae</taxon>
        <taxon>Heterostelium</taxon>
    </lineage>
</organism>
<dbReference type="InParanoid" id="D3AVW7"/>
<dbReference type="GeneID" id="31355766"/>
<sequence>MYLGAPITAKKNAEQQQQQQSNNIHKNETNKPVARSSYQLPKDIGPGLLKFCLTHSDSPNLTDSPIVERDQKDYDWLREAMDNLEDDAKRMKKINETLVDPSSTVGQRISSLEALEYYIEDIDNSGDYIKIGGIPILIDLIKSEDNQIREKATNCLTIISQNEETIQNYMIQIGVDDLAIHLLSTETNTVCREKELSLISSMYNSMVNNCYQSNNDTNNSQSSSSTSSSSSGLLGSKIDKVDRSKLETIVKLCISFLSPTVDIFIPVKQANGHTITTTHSIANSVTGMSKATHILKKIIHGVPSLKSKAIEFGVLEALVTLIHGFNSASVVDPHQTILCEKCEATLLMLLRGDQKSVNECKNLGLEREIQIRQQRMSKTKEENQDEYATIENLSKLLK</sequence>
<dbReference type="InterPro" id="IPR000225">
    <property type="entry name" value="Armadillo"/>
</dbReference>
<dbReference type="RefSeq" id="XP_020438545.1">
    <property type="nucleotide sequence ID" value="XM_020571271.1"/>
</dbReference>
<dbReference type="InterPro" id="IPR011989">
    <property type="entry name" value="ARM-like"/>
</dbReference>
<dbReference type="InterPro" id="IPR050693">
    <property type="entry name" value="Hsp70_NEF-Inhibitors"/>
</dbReference>
<feature type="repeat" description="ARM" evidence="2">
    <location>
        <begin position="132"/>
        <end position="174"/>
    </location>
</feature>
<dbReference type="STRING" id="670386.D3AVW7"/>
<dbReference type="PROSITE" id="PS50176">
    <property type="entry name" value="ARM_REPEAT"/>
    <property type="match status" value="1"/>
</dbReference>
<dbReference type="InterPro" id="IPR016024">
    <property type="entry name" value="ARM-type_fold"/>
</dbReference>
<feature type="coiled-coil region" evidence="3">
    <location>
        <begin position="67"/>
        <end position="97"/>
    </location>
</feature>
<dbReference type="GO" id="GO:0005783">
    <property type="term" value="C:endoplasmic reticulum"/>
    <property type="evidence" value="ECO:0007669"/>
    <property type="project" value="TreeGrafter"/>
</dbReference>
<dbReference type="FunCoup" id="D3AVW7">
    <property type="interactions" value="143"/>
</dbReference>
<protein>
    <recommendedName>
        <fullName evidence="5">Nucleotide exchange factor Fes1 domain-containing protein</fullName>
    </recommendedName>
</protein>
<evidence type="ECO:0000313" key="7">
    <source>
        <dbReference type="Proteomes" id="UP000001396"/>
    </source>
</evidence>
<dbReference type="Proteomes" id="UP000001396">
    <property type="component" value="Unassembled WGS sequence"/>
</dbReference>
<gene>
    <name evidence="6" type="ORF">PPL_00232</name>
</gene>
<keyword evidence="1" id="KW-0677">Repeat</keyword>
<proteinExistence type="predicted"/>
<dbReference type="AlphaFoldDB" id="D3AVW7"/>
<evidence type="ECO:0000256" key="1">
    <source>
        <dbReference type="ARBA" id="ARBA00022737"/>
    </source>
</evidence>
<feature type="domain" description="Nucleotide exchange factor Fes1" evidence="5">
    <location>
        <begin position="47"/>
        <end position="125"/>
    </location>
</feature>
<dbReference type="SUPFAM" id="SSF48371">
    <property type="entry name" value="ARM repeat"/>
    <property type="match status" value="1"/>
</dbReference>
<dbReference type="PANTHER" id="PTHR19316:SF18">
    <property type="entry name" value="HSP70-BINDING PROTEIN 1"/>
    <property type="match status" value="1"/>
</dbReference>
<evidence type="ECO:0000256" key="2">
    <source>
        <dbReference type="PROSITE-ProRule" id="PRU00259"/>
    </source>
</evidence>
<name>D3AVW7_HETP5</name>
<dbReference type="GO" id="GO:0000774">
    <property type="term" value="F:adenyl-nucleotide exchange factor activity"/>
    <property type="evidence" value="ECO:0007669"/>
    <property type="project" value="TreeGrafter"/>
</dbReference>
<reference evidence="6 7" key="1">
    <citation type="journal article" date="2011" name="Genome Res.">
        <title>Phylogeny-wide analysis of social amoeba genomes highlights ancient origins for complex intercellular communication.</title>
        <authorList>
            <person name="Heidel A.J."/>
            <person name="Lawal H.M."/>
            <person name="Felder M."/>
            <person name="Schilde C."/>
            <person name="Helps N.R."/>
            <person name="Tunggal B."/>
            <person name="Rivero F."/>
            <person name="John U."/>
            <person name="Schleicher M."/>
            <person name="Eichinger L."/>
            <person name="Platzer M."/>
            <person name="Noegel A.A."/>
            <person name="Schaap P."/>
            <person name="Gloeckner G."/>
        </authorList>
    </citation>
    <scope>NUCLEOTIDE SEQUENCE [LARGE SCALE GENOMIC DNA]</scope>
    <source>
        <strain evidence="7">ATCC 26659 / Pp 5 / PN500</strain>
    </source>
</reference>
<comment type="caution">
    <text evidence="6">The sequence shown here is derived from an EMBL/GenBank/DDBJ whole genome shotgun (WGS) entry which is preliminary data.</text>
</comment>
<evidence type="ECO:0000313" key="6">
    <source>
        <dbReference type="EMBL" id="EFA86440.1"/>
    </source>
</evidence>
<keyword evidence="3" id="KW-0175">Coiled coil</keyword>
<dbReference type="Gene3D" id="1.25.10.10">
    <property type="entry name" value="Leucine-rich Repeat Variant"/>
    <property type="match status" value="2"/>
</dbReference>
<feature type="region of interest" description="Disordered" evidence="4">
    <location>
        <begin position="214"/>
        <end position="235"/>
    </location>
</feature>
<dbReference type="PANTHER" id="PTHR19316">
    <property type="entry name" value="PROTEIN FOLDING REGULATOR"/>
    <property type="match status" value="1"/>
</dbReference>
<feature type="region of interest" description="Disordered" evidence="4">
    <location>
        <begin position="1"/>
        <end position="38"/>
    </location>
</feature>